<evidence type="ECO:0000256" key="4">
    <source>
        <dbReference type="SAM" id="SignalP"/>
    </source>
</evidence>
<keyword evidence="3 4" id="KW-0732">Signal</keyword>
<proteinExistence type="predicted"/>
<sequence>MNLSYLAVLYLFQAYTSYAVDESHELKELKLLIVEQSRRLDDIVEELVKQKADNSRQDAEIVVLKAKLAAYSLKHEYSNDSDKALTVQTSDARIKEHKEMEIQKNPSWEGYINDTEAVRANDRLSDTRHGMERSNDDDRKRLLVPAATTETPRPPVIAFSAYMSVNDVHVVDHKILTFDVVQVNEGNGYNKHTGSFIVPQSGVYVFTYNVLISSNSEVCTDLIINEAIYGHAYGYSGNTNVIQTSTSIVVSRVNKGDTVFVRTASDGRCGQTGSIYGDTWRRSTFAGWLLG</sequence>
<evidence type="ECO:0000313" key="7">
    <source>
        <dbReference type="Proteomes" id="UP000683360"/>
    </source>
</evidence>
<accession>A0A8S3RUT6</accession>
<evidence type="ECO:0000259" key="5">
    <source>
        <dbReference type="PROSITE" id="PS50871"/>
    </source>
</evidence>
<dbReference type="Proteomes" id="UP000683360">
    <property type="component" value="Unassembled WGS sequence"/>
</dbReference>
<dbReference type="PANTHER" id="PTHR22923:SF116">
    <property type="entry name" value="C1Q DOMAIN-CONTAINING PROTEIN"/>
    <property type="match status" value="1"/>
</dbReference>
<dbReference type="Gene3D" id="2.60.120.40">
    <property type="match status" value="1"/>
</dbReference>
<protein>
    <recommendedName>
        <fullName evidence="5">C1q domain-containing protein</fullName>
    </recommendedName>
</protein>
<evidence type="ECO:0000256" key="1">
    <source>
        <dbReference type="ARBA" id="ARBA00004613"/>
    </source>
</evidence>
<evidence type="ECO:0000256" key="3">
    <source>
        <dbReference type="ARBA" id="ARBA00022729"/>
    </source>
</evidence>
<comment type="caution">
    <text evidence="6">The sequence shown here is derived from an EMBL/GenBank/DDBJ whole genome shotgun (WGS) entry which is preliminary data.</text>
</comment>
<dbReference type="SUPFAM" id="SSF49842">
    <property type="entry name" value="TNF-like"/>
    <property type="match status" value="1"/>
</dbReference>
<dbReference type="PRINTS" id="PR00007">
    <property type="entry name" value="COMPLEMNTC1Q"/>
</dbReference>
<evidence type="ECO:0000256" key="2">
    <source>
        <dbReference type="ARBA" id="ARBA00022525"/>
    </source>
</evidence>
<keyword evidence="7" id="KW-1185">Reference proteome</keyword>
<organism evidence="6 7">
    <name type="scientific">Mytilus edulis</name>
    <name type="common">Blue mussel</name>
    <dbReference type="NCBI Taxonomy" id="6550"/>
    <lineage>
        <taxon>Eukaryota</taxon>
        <taxon>Metazoa</taxon>
        <taxon>Spiralia</taxon>
        <taxon>Lophotrochozoa</taxon>
        <taxon>Mollusca</taxon>
        <taxon>Bivalvia</taxon>
        <taxon>Autobranchia</taxon>
        <taxon>Pteriomorphia</taxon>
        <taxon>Mytilida</taxon>
        <taxon>Mytiloidea</taxon>
        <taxon>Mytilidae</taxon>
        <taxon>Mytilinae</taxon>
        <taxon>Mytilus</taxon>
    </lineage>
</organism>
<reference evidence="6" key="1">
    <citation type="submission" date="2021-03" db="EMBL/GenBank/DDBJ databases">
        <authorList>
            <person name="Bekaert M."/>
        </authorList>
    </citation>
    <scope>NUCLEOTIDE SEQUENCE</scope>
</reference>
<gene>
    <name evidence="6" type="ORF">MEDL_27362</name>
</gene>
<dbReference type="SMART" id="SM00110">
    <property type="entry name" value="C1Q"/>
    <property type="match status" value="1"/>
</dbReference>
<dbReference type="OrthoDB" id="6154955at2759"/>
<dbReference type="EMBL" id="CAJPWZ010001354">
    <property type="protein sequence ID" value="CAG2213436.1"/>
    <property type="molecule type" value="Genomic_DNA"/>
</dbReference>
<feature type="domain" description="C1q" evidence="5">
    <location>
        <begin position="152"/>
        <end position="291"/>
    </location>
</feature>
<dbReference type="InterPro" id="IPR001073">
    <property type="entry name" value="C1q_dom"/>
</dbReference>
<comment type="subcellular location">
    <subcellularLocation>
        <location evidence="1">Secreted</location>
    </subcellularLocation>
</comment>
<dbReference type="InterPro" id="IPR050822">
    <property type="entry name" value="Cerebellin_Synaptic_Org"/>
</dbReference>
<feature type="chain" id="PRO_5035898527" description="C1q domain-containing protein" evidence="4">
    <location>
        <begin position="20"/>
        <end position="291"/>
    </location>
</feature>
<feature type="signal peptide" evidence="4">
    <location>
        <begin position="1"/>
        <end position="19"/>
    </location>
</feature>
<keyword evidence="2" id="KW-0964">Secreted</keyword>
<evidence type="ECO:0000313" key="6">
    <source>
        <dbReference type="EMBL" id="CAG2213436.1"/>
    </source>
</evidence>
<dbReference type="InterPro" id="IPR008983">
    <property type="entry name" value="Tumour_necrosis_fac-like_dom"/>
</dbReference>
<dbReference type="PANTHER" id="PTHR22923">
    <property type="entry name" value="CEREBELLIN-RELATED"/>
    <property type="match status" value="1"/>
</dbReference>
<dbReference type="AlphaFoldDB" id="A0A8S3RUT6"/>
<dbReference type="GO" id="GO:0005576">
    <property type="term" value="C:extracellular region"/>
    <property type="evidence" value="ECO:0007669"/>
    <property type="project" value="UniProtKB-SubCell"/>
</dbReference>
<dbReference type="Pfam" id="PF00386">
    <property type="entry name" value="C1q"/>
    <property type="match status" value="1"/>
</dbReference>
<name>A0A8S3RUT6_MYTED</name>
<dbReference type="PROSITE" id="PS50871">
    <property type="entry name" value="C1Q"/>
    <property type="match status" value="1"/>
</dbReference>